<protein>
    <submittedName>
        <fullName evidence="5">Bifunctional aspartate kinase/homoserine dehydrogenase II</fullName>
        <ecNumber evidence="5">1.1.1.3</ecNumber>
        <ecNumber evidence="5">2.7.2.4</ecNumber>
    </submittedName>
</protein>
<evidence type="ECO:0000313" key="5">
    <source>
        <dbReference type="EMBL" id="NMU24617.1"/>
    </source>
</evidence>
<dbReference type="InterPro" id="IPR001342">
    <property type="entry name" value="HDH_cat"/>
</dbReference>
<dbReference type="Gene3D" id="3.30.360.10">
    <property type="entry name" value="Dihydrodipicolinate Reductase, domain 2"/>
    <property type="match status" value="1"/>
</dbReference>
<name>A0A7Y0X4H5_VIBPH</name>
<dbReference type="PROSITE" id="PS01042">
    <property type="entry name" value="HOMOSER_DHGENASE"/>
    <property type="match status" value="1"/>
</dbReference>
<dbReference type="EMBL" id="JABCLD010000429">
    <property type="protein sequence ID" value="NMU24617.1"/>
    <property type="molecule type" value="Genomic_DNA"/>
</dbReference>
<comment type="similarity">
    <text evidence="3">Belongs to the homoserine dehydrogenase family.</text>
</comment>
<dbReference type="EC" id="2.7.2.4" evidence="5"/>
<evidence type="ECO:0000256" key="2">
    <source>
        <dbReference type="ARBA" id="ARBA00023002"/>
    </source>
</evidence>
<dbReference type="EC" id="1.1.1.3" evidence="5"/>
<dbReference type="Proteomes" id="UP000555836">
    <property type="component" value="Unassembled WGS sequence"/>
</dbReference>
<dbReference type="AlphaFoldDB" id="A0A7Y0X4H5"/>
<feature type="domain" description="Homoserine dehydrogenase catalytic" evidence="4">
    <location>
        <begin position="4"/>
        <end position="86"/>
    </location>
</feature>
<comment type="caution">
    <text evidence="5">The sequence shown here is derived from an EMBL/GenBank/DDBJ whole genome shotgun (WGS) entry which is preliminary data.</text>
</comment>
<feature type="non-terminal residue" evidence="5">
    <location>
        <position position="87"/>
    </location>
</feature>
<dbReference type="SUPFAM" id="SSF55347">
    <property type="entry name" value="Glyceraldehyde-3-phosphate dehydrogenase-like, C-terminal domain"/>
    <property type="match status" value="1"/>
</dbReference>
<dbReference type="GO" id="GO:0009088">
    <property type="term" value="P:threonine biosynthetic process"/>
    <property type="evidence" value="ECO:0007669"/>
    <property type="project" value="UniProtKB-UniPathway"/>
</dbReference>
<keyword evidence="5" id="KW-0808">Transferase</keyword>
<dbReference type="GO" id="GO:0004412">
    <property type="term" value="F:homoserine dehydrogenase activity"/>
    <property type="evidence" value="ECO:0007669"/>
    <property type="project" value="UniProtKB-EC"/>
</dbReference>
<dbReference type="Pfam" id="PF00742">
    <property type="entry name" value="Homoserine_dh"/>
    <property type="match status" value="1"/>
</dbReference>
<evidence type="ECO:0000313" key="6">
    <source>
        <dbReference type="Proteomes" id="UP000555836"/>
    </source>
</evidence>
<dbReference type="GO" id="GO:0004072">
    <property type="term" value="F:aspartate kinase activity"/>
    <property type="evidence" value="ECO:0007669"/>
    <property type="project" value="UniProtKB-EC"/>
</dbReference>
<dbReference type="InterPro" id="IPR011147">
    <property type="entry name" value="Bifunc_Aspkin/hSer_DH"/>
</dbReference>
<dbReference type="InterPro" id="IPR019811">
    <property type="entry name" value="HDH_CS"/>
</dbReference>
<dbReference type="GO" id="GO:0009090">
    <property type="term" value="P:homoserine biosynthetic process"/>
    <property type="evidence" value="ECO:0007669"/>
    <property type="project" value="TreeGrafter"/>
</dbReference>
<feature type="non-terminal residue" evidence="5">
    <location>
        <position position="1"/>
    </location>
</feature>
<reference evidence="5 6" key="1">
    <citation type="submission" date="2020-04" db="EMBL/GenBank/DDBJ databases">
        <title>Whole-genome sequencing of Vibrio spp. from China reveals different genetic environments of blaCTX-M-14 among diverse lineages.</title>
        <authorList>
            <person name="Zheng Z."/>
            <person name="Ye L."/>
            <person name="Chen S."/>
        </authorList>
    </citation>
    <scope>NUCLEOTIDE SEQUENCE [LARGE SCALE GENOMIC DNA]</scope>
    <source>
        <strain evidence="5 6">Vb0574</strain>
    </source>
</reference>
<evidence type="ECO:0000256" key="3">
    <source>
        <dbReference type="RuleBase" id="RU004171"/>
    </source>
</evidence>
<evidence type="ECO:0000259" key="4">
    <source>
        <dbReference type="Pfam" id="PF00742"/>
    </source>
</evidence>
<dbReference type="PANTHER" id="PTHR43070:SF5">
    <property type="entry name" value="HOMOSERINE DEHYDROGENASE"/>
    <property type="match status" value="1"/>
</dbReference>
<organism evidence="5 6">
    <name type="scientific">Vibrio parahaemolyticus</name>
    <dbReference type="NCBI Taxonomy" id="670"/>
    <lineage>
        <taxon>Bacteria</taxon>
        <taxon>Pseudomonadati</taxon>
        <taxon>Pseudomonadota</taxon>
        <taxon>Gammaproteobacteria</taxon>
        <taxon>Vibrionales</taxon>
        <taxon>Vibrionaceae</taxon>
        <taxon>Vibrio</taxon>
    </lineage>
</organism>
<dbReference type="PANTHER" id="PTHR43070">
    <property type="match status" value="1"/>
</dbReference>
<proteinExistence type="inferred from homology"/>
<sequence length="87" mass="9554">AGLPINHTVRDLRESGDEIVALSGIFSGTLSWLFQQFDGSVPFNDLVDLAWQQGLTEPDPRSDLDGSDVMRKLVILARESGLDIEPD</sequence>
<dbReference type="UniPathway" id="UPA00050">
    <property type="reaction ID" value="UER00063"/>
</dbReference>
<keyword evidence="2 5" id="KW-0560">Oxidoreductase</keyword>
<evidence type="ECO:0000256" key="1">
    <source>
        <dbReference type="ARBA" id="ARBA00022857"/>
    </source>
</evidence>
<keyword evidence="5" id="KW-0418">Kinase</keyword>
<accession>A0A7Y0X4H5</accession>
<keyword evidence="1" id="KW-0521">NADP</keyword>
<dbReference type="UniPathway" id="UPA00051">
    <property type="reaction ID" value="UER00465"/>
</dbReference>
<gene>
    <name evidence="5" type="primary">metL</name>
    <name evidence="5" type="synonym">metM</name>
    <name evidence="5" type="ORF">HKB21_03165</name>
</gene>